<protein>
    <submittedName>
        <fullName evidence="7">Nitroreductase family protein</fullName>
    </submittedName>
</protein>
<dbReference type="CDD" id="cd02151">
    <property type="entry name" value="nitroreductase"/>
    <property type="match status" value="1"/>
</dbReference>
<feature type="domain" description="Nitroreductase" evidence="6">
    <location>
        <begin position="65"/>
        <end position="150"/>
    </location>
</feature>
<keyword evidence="4" id="KW-0288">FMN</keyword>
<dbReference type="RefSeq" id="WP_058739126.1">
    <property type="nucleotide sequence ID" value="NZ_CP011266.1"/>
</dbReference>
<dbReference type="InterPro" id="IPR000415">
    <property type="entry name" value="Nitroreductase-like"/>
</dbReference>
<keyword evidence="3" id="KW-0285">Flavoprotein</keyword>
<accession>A0A0U3E498</accession>
<evidence type="ECO:0000256" key="2">
    <source>
        <dbReference type="ARBA" id="ARBA00007118"/>
    </source>
</evidence>
<evidence type="ECO:0000313" key="8">
    <source>
        <dbReference type="Proteomes" id="UP000067738"/>
    </source>
</evidence>
<evidence type="ECO:0000256" key="5">
    <source>
        <dbReference type="ARBA" id="ARBA00023002"/>
    </source>
</evidence>
<comment type="cofactor">
    <cofactor evidence="1">
        <name>FMN</name>
        <dbReference type="ChEBI" id="CHEBI:58210"/>
    </cofactor>
</comment>
<feature type="domain" description="Nitroreductase" evidence="6">
    <location>
        <begin position="7"/>
        <end position="61"/>
    </location>
</feature>
<comment type="similarity">
    <text evidence="2">Belongs to the nitroreductase family.</text>
</comment>
<dbReference type="OrthoDB" id="287850at2157"/>
<dbReference type="AlphaFoldDB" id="A0A0U3E498"/>
<organism evidence="7 8">
    <name type="scientific">Methanobrevibacter millerae</name>
    <dbReference type="NCBI Taxonomy" id="230361"/>
    <lineage>
        <taxon>Archaea</taxon>
        <taxon>Methanobacteriati</taxon>
        <taxon>Methanobacteriota</taxon>
        <taxon>Methanomada group</taxon>
        <taxon>Methanobacteria</taxon>
        <taxon>Methanobacteriales</taxon>
        <taxon>Methanobacteriaceae</taxon>
        <taxon>Methanobrevibacter</taxon>
    </lineage>
</organism>
<dbReference type="InterPro" id="IPR029479">
    <property type="entry name" value="Nitroreductase"/>
</dbReference>
<evidence type="ECO:0000256" key="1">
    <source>
        <dbReference type="ARBA" id="ARBA00001917"/>
    </source>
</evidence>
<evidence type="ECO:0000256" key="4">
    <source>
        <dbReference type="ARBA" id="ARBA00022643"/>
    </source>
</evidence>
<keyword evidence="8" id="KW-1185">Reference proteome</keyword>
<gene>
    <name evidence="7" type="ORF">sm9_1050</name>
</gene>
<dbReference type="PANTHER" id="PTHR43673:SF2">
    <property type="entry name" value="NITROREDUCTASE"/>
    <property type="match status" value="1"/>
</dbReference>
<dbReference type="GeneID" id="26736019"/>
<dbReference type="SUPFAM" id="SSF55469">
    <property type="entry name" value="FMN-dependent nitroreductase-like"/>
    <property type="match status" value="1"/>
</dbReference>
<dbReference type="KEGG" id="mmil:sm9_1050"/>
<dbReference type="EMBL" id="CP011266">
    <property type="protein sequence ID" value="ALT68839.1"/>
    <property type="molecule type" value="Genomic_DNA"/>
</dbReference>
<dbReference type="GO" id="GO:0016491">
    <property type="term" value="F:oxidoreductase activity"/>
    <property type="evidence" value="ECO:0007669"/>
    <property type="project" value="UniProtKB-KW"/>
</dbReference>
<evidence type="ECO:0000259" key="6">
    <source>
        <dbReference type="Pfam" id="PF00881"/>
    </source>
</evidence>
<evidence type="ECO:0000256" key="3">
    <source>
        <dbReference type="ARBA" id="ARBA00022630"/>
    </source>
</evidence>
<dbReference type="Proteomes" id="UP000067738">
    <property type="component" value="Chromosome"/>
</dbReference>
<dbReference type="PATRIC" id="fig|230361.4.peg.1082"/>
<keyword evidence="5" id="KW-0560">Oxidoreductase</keyword>
<dbReference type="Pfam" id="PF00881">
    <property type="entry name" value="Nitroreductase"/>
    <property type="match status" value="2"/>
</dbReference>
<dbReference type="Gene3D" id="3.40.109.10">
    <property type="entry name" value="NADH Oxidase"/>
    <property type="match status" value="1"/>
</dbReference>
<name>A0A0U3E498_9EURY</name>
<evidence type="ECO:0000313" key="7">
    <source>
        <dbReference type="EMBL" id="ALT68839.1"/>
    </source>
</evidence>
<proteinExistence type="inferred from homology"/>
<sequence length="173" mass="19496">MEFDDLILKRRSIRKFTHDKVSKDQLNKILEAGLLAPTAMNRKPCNFLIVTNKDKLVELSEVKEHGSKFLKDADKAIVVTASTLEADTWIEDSSIALTFMHLMAANIGVGSCWIQMHLRKSSGGENSEKLVRDIVKIDEHYRIVGILALGIPDGDVKPHTLEDIDKNKVHFLF</sequence>
<dbReference type="PANTHER" id="PTHR43673">
    <property type="entry name" value="NAD(P)H NITROREDUCTASE YDGI-RELATED"/>
    <property type="match status" value="1"/>
</dbReference>
<reference evidence="7 8" key="1">
    <citation type="submission" date="2015-04" db="EMBL/GenBank/DDBJ databases">
        <title>The complete genome sequence of the rumen methanogen Methanobrevibacter millerae SM9.</title>
        <authorList>
            <person name="Leahy S.C."/>
            <person name="Kelly W.J."/>
            <person name="Pacheco D.M."/>
            <person name="Li D."/>
            <person name="Altermann E."/>
            <person name="Attwood G.T."/>
        </authorList>
    </citation>
    <scope>NUCLEOTIDE SEQUENCE [LARGE SCALE GENOMIC DNA]</scope>
    <source>
        <strain evidence="7 8">SM9</strain>
    </source>
</reference>